<dbReference type="PANTHER" id="PTHR35185:SF1">
    <property type="entry name" value="UPF0619 GPI-ANCHORED MEMBRANE PROTEIN C1322.10"/>
    <property type="match status" value="1"/>
</dbReference>
<proteinExistence type="predicted"/>
<feature type="chain" id="PRO_5002521951" evidence="4">
    <location>
        <begin position="20"/>
        <end position="192"/>
    </location>
</feature>
<feature type="transmembrane region" description="Helical" evidence="3">
    <location>
        <begin position="172"/>
        <end position="191"/>
    </location>
</feature>
<evidence type="ECO:0000256" key="1">
    <source>
        <dbReference type="ARBA" id="ARBA00022729"/>
    </source>
</evidence>
<protein>
    <submittedName>
        <fullName evidence="5">Uncharacterized protein</fullName>
    </submittedName>
</protein>
<feature type="region of interest" description="Disordered" evidence="2">
    <location>
        <begin position="117"/>
        <end position="169"/>
    </location>
</feature>
<dbReference type="EMBL" id="LN483167">
    <property type="protein sequence ID" value="CDZ96786.1"/>
    <property type="molecule type" value="Genomic_DNA"/>
</dbReference>
<evidence type="ECO:0000313" key="5">
    <source>
        <dbReference type="EMBL" id="CDZ96786.1"/>
    </source>
</evidence>
<keyword evidence="3" id="KW-1133">Transmembrane helix</keyword>
<keyword evidence="3" id="KW-0472">Membrane</keyword>
<keyword evidence="3" id="KW-0812">Transmembrane</keyword>
<dbReference type="AlphaFoldDB" id="A0A0F7SEH6"/>
<feature type="signal peptide" evidence="4">
    <location>
        <begin position="1"/>
        <end position="19"/>
    </location>
</feature>
<dbReference type="InterPro" id="IPR052479">
    <property type="entry name" value="GPI-anchor_Adhesion_Reg"/>
</dbReference>
<reference evidence="5" key="1">
    <citation type="submission" date="2014-08" db="EMBL/GenBank/DDBJ databases">
        <authorList>
            <person name="Sharma Rahul"/>
            <person name="Thines Marco"/>
        </authorList>
    </citation>
    <scope>NUCLEOTIDE SEQUENCE</scope>
</reference>
<evidence type="ECO:0000256" key="2">
    <source>
        <dbReference type="SAM" id="MobiDB-lite"/>
    </source>
</evidence>
<sequence length="192" mass="19118">MKFSYIIAPTALLASAVSAFTVITPNGWTTTGPNQISYTSVDTDQTSFAAVLKASSGTTTILSESHNTSDGNFTVSATCSDLYSTGEGFVINFIMNSTSLNSILAQSQTFNITESTTSCSDSTSASASATTSSTSTTTSSSASDKSSSASTKSSATSSATASSSSSGALSGAGVPSMFVGLVALALVGSVFV</sequence>
<dbReference type="PANTHER" id="PTHR35185">
    <property type="entry name" value="SERINE/THREONINE-RICH PROTEIN ADG2-RELATED"/>
    <property type="match status" value="1"/>
</dbReference>
<keyword evidence="1 4" id="KW-0732">Signal</keyword>
<name>A0A0F7SEH6_PHARH</name>
<feature type="compositionally biased region" description="Low complexity" evidence="2">
    <location>
        <begin position="117"/>
        <end position="166"/>
    </location>
</feature>
<accession>A0A0F7SEH6</accession>
<organism evidence="5">
    <name type="scientific">Phaffia rhodozyma</name>
    <name type="common">Yeast</name>
    <name type="synonym">Xanthophyllomyces dendrorhous</name>
    <dbReference type="NCBI Taxonomy" id="264483"/>
    <lineage>
        <taxon>Eukaryota</taxon>
        <taxon>Fungi</taxon>
        <taxon>Dikarya</taxon>
        <taxon>Basidiomycota</taxon>
        <taxon>Agaricomycotina</taxon>
        <taxon>Tremellomycetes</taxon>
        <taxon>Cystofilobasidiales</taxon>
        <taxon>Mrakiaceae</taxon>
        <taxon>Phaffia</taxon>
    </lineage>
</organism>
<evidence type="ECO:0000256" key="4">
    <source>
        <dbReference type="SAM" id="SignalP"/>
    </source>
</evidence>
<evidence type="ECO:0000256" key="3">
    <source>
        <dbReference type="SAM" id="Phobius"/>
    </source>
</evidence>